<accession>A0A1I8EXE3</accession>
<evidence type="ECO:0000313" key="1">
    <source>
        <dbReference type="WBParaSite" id="maker-PairedContig_5969-snap-gene-0.9-mRNA-1"/>
    </source>
</evidence>
<reference evidence="1" key="1">
    <citation type="submission" date="2016-11" db="UniProtKB">
        <authorList>
            <consortium name="WormBaseParasite"/>
        </authorList>
    </citation>
    <scope>IDENTIFICATION</scope>
    <source>
        <strain evidence="1">pt0022</strain>
    </source>
</reference>
<protein>
    <submittedName>
        <fullName evidence="1">Uncharacterized protein</fullName>
    </submittedName>
</protein>
<proteinExistence type="predicted"/>
<dbReference type="AlphaFoldDB" id="A0A1I8EXE3"/>
<dbReference type="STRING" id="6293.A0A1I8EXE3"/>
<sequence>MLKDQVLMTIGRFMDGSMPAYPLIKLSLIVVRDAARAHILAMKETKYNGRRILITAETLSFFSKNY</sequence>
<name>A0A1I8EXE3_WUCBA</name>
<dbReference type="Gene3D" id="3.40.50.720">
    <property type="entry name" value="NAD(P)-binding Rossmann-like Domain"/>
    <property type="match status" value="1"/>
</dbReference>
<dbReference type="WBParaSite" id="maker-PairedContig_5969-snap-gene-0.9-mRNA-1">
    <property type="protein sequence ID" value="maker-PairedContig_5969-snap-gene-0.9-mRNA-1"/>
    <property type="gene ID" value="maker-PairedContig_5969-snap-gene-0.9"/>
</dbReference>
<organism evidence="1">
    <name type="scientific">Wuchereria bancrofti</name>
    <dbReference type="NCBI Taxonomy" id="6293"/>
    <lineage>
        <taxon>Eukaryota</taxon>
        <taxon>Metazoa</taxon>
        <taxon>Ecdysozoa</taxon>
        <taxon>Nematoda</taxon>
        <taxon>Chromadorea</taxon>
        <taxon>Rhabditida</taxon>
        <taxon>Spirurina</taxon>
        <taxon>Spiruromorpha</taxon>
        <taxon>Filarioidea</taxon>
        <taxon>Onchocercidae</taxon>
        <taxon>Wuchereria</taxon>
    </lineage>
</organism>